<accession>A0A4Y7RDH5</accession>
<evidence type="ECO:0008006" key="3">
    <source>
        <dbReference type="Google" id="ProtNLM"/>
    </source>
</evidence>
<dbReference type="Proteomes" id="UP000298324">
    <property type="component" value="Unassembled WGS sequence"/>
</dbReference>
<evidence type="ECO:0000313" key="2">
    <source>
        <dbReference type="Proteomes" id="UP000298324"/>
    </source>
</evidence>
<dbReference type="AlphaFoldDB" id="A0A4Y7RDH5"/>
<comment type="caution">
    <text evidence="1">The sequence shown here is derived from an EMBL/GenBank/DDBJ whole genome shotgun (WGS) entry which is preliminary data.</text>
</comment>
<organism evidence="1 2">
    <name type="scientific">Pelotomaculum schinkii</name>
    <dbReference type="NCBI Taxonomy" id="78350"/>
    <lineage>
        <taxon>Bacteria</taxon>
        <taxon>Bacillati</taxon>
        <taxon>Bacillota</taxon>
        <taxon>Clostridia</taxon>
        <taxon>Eubacteriales</taxon>
        <taxon>Desulfotomaculaceae</taxon>
        <taxon>Pelotomaculum</taxon>
    </lineage>
</organism>
<evidence type="ECO:0000313" key="1">
    <source>
        <dbReference type="EMBL" id="TEB06752.1"/>
    </source>
</evidence>
<keyword evidence="2" id="KW-1185">Reference proteome</keyword>
<reference evidence="1 2" key="1">
    <citation type="journal article" date="2018" name="Environ. Microbiol.">
        <title>Novel energy conservation strategies and behaviour of Pelotomaculum schinkii driving syntrophic propionate catabolism.</title>
        <authorList>
            <person name="Hidalgo-Ahumada C.A.P."/>
            <person name="Nobu M.K."/>
            <person name="Narihiro T."/>
            <person name="Tamaki H."/>
            <person name="Liu W.T."/>
            <person name="Kamagata Y."/>
            <person name="Stams A.J.M."/>
            <person name="Imachi H."/>
            <person name="Sousa D.Z."/>
        </authorList>
    </citation>
    <scope>NUCLEOTIDE SEQUENCE [LARGE SCALE GENOMIC DNA]</scope>
    <source>
        <strain evidence="1 2">HH</strain>
    </source>
</reference>
<protein>
    <recommendedName>
        <fullName evidence="3">DUF4258 domain-containing protein</fullName>
    </recommendedName>
</protein>
<dbReference type="EMBL" id="QFGA01000001">
    <property type="protein sequence ID" value="TEB06752.1"/>
    <property type="molecule type" value="Genomic_DNA"/>
</dbReference>
<proteinExistence type="predicted"/>
<sequence>MIQMKVIITEHARKRLRDIRQDKITVADIVNAAGGLPGRIPTATRFRGFFAKSGRVFDIVAKDIPGGRLVITIIGK</sequence>
<gene>
    <name evidence="1" type="ORF">Psch_00284</name>
</gene>
<name>A0A4Y7RDH5_9FIRM</name>